<protein>
    <recommendedName>
        <fullName evidence="7">Probable branched-chain-amino-acid aminotransferase</fullName>
        <ecNumber evidence="6">2.6.1.42</ecNumber>
    </recommendedName>
</protein>
<comment type="catalytic activity">
    <reaction evidence="11">
        <text>L-leucine + 2-oxoglutarate = 4-methyl-2-oxopentanoate + L-glutamate</text>
        <dbReference type="Rhea" id="RHEA:18321"/>
        <dbReference type="ChEBI" id="CHEBI:16810"/>
        <dbReference type="ChEBI" id="CHEBI:17865"/>
        <dbReference type="ChEBI" id="CHEBI:29985"/>
        <dbReference type="ChEBI" id="CHEBI:57427"/>
        <dbReference type="EC" id="2.6.1.42"/>
    </reaction>
</comment>
<comment type="pathway">
    <text evidence="4">Amino-acid biosynthesis; L-leucine biosynthesis; L-leucine from 3-methyl-2-oxobutanoate: step 4/4.</text>
</comment>
<comment type="similarity">
    <text evidence="5">Belongs to the class-IV pyridoxal-phosphate-dependent aminotransferase family.</text>
</comment>
<dbReference type="STRING" id="1685379.AVO45_14815"/>
<comment type="pathway">
    <text evidence="2">Amino-acid biosynthesis; L-isoleucine biosynthesis; L-isoleucine from 2-oxobutanoate: step 4/4.</text>
</comment>
<dbReference type="GO" id="GO:0016829">
    <property type="term" value="F:lyase activity"/>
    <property type="evidence" value="ECO:0007669"/>
    <property type="project" value="UniProtKB-KW"/>
</dbReference>
<evidence type="ECO:0000256" key="1">
    <source>
        <dbReference type="ARBA" id="ARBA00003109"/>
    </source>
</evidence>
<dbReference type="InterPro" id="IPR036038">
    <property type="entry name" value="Aminotransferase-like"/>
</dbReference>
<dbReference type="SUPFAM" id="SSF56752">
    <property type="entry name" value="D-aminoacid aminotransferase-like PLP-dependent enzymes"/>
    <property type="match status" value="1"/>
</dbReference>
<dbReference type="RefSeq" id="WP_068349762.1">
    <property type="nucleotide sequence ID" value="NZ_LQBQ01000038.1"/>
</dbReference>
<evidence type="ECO:0000256" key="7">
    <source>
        <dbReference type="ARBA" id="ARBA00014472"/>
    </source>
</evidence>
<keyword evidence="13" id="KW-1185">Reference proteome</keyword>
<dbReference type="Gene3D" id="3.20.10.10">
    <property type="entry name" value="D-amino Acid Aminotransferase, subunit A, domain 2"/>
    <property type="match status" value="1"/>
</dbReference>
<dbReference type="Gene3D" id="3.30.470.10">
    <property type="match status" value="1"/>
</dbReference>
<accession>A0A0X3TC36</accession>
<dbReference type="NCBIfam" id="NF005729">
    <property type="entry name" value="PRK07546.1-3"/>
    <property type="match status" value="1"/>
</dbReference>
<evidence type="ECO:0000256" key="11">
    <source>
        <dbReference type="ARBA" id="ARBA00049229"/>
    </source>
</evidence>
<dbReference type="EC" id="2.6.1.42" evidence="6"/>
<proteinExistence type="inferred from homology"/>
<evidence type="ECO:0000256" key="10">
    <source>
        <dbReference type="ARBA" id="ARBA00048798"/>
    </source>
</evidence>
<evidence type="ECO:0000256" key="6">
    <source>
        <dbReference type="ARBA" id="ARBA00013053"/>
    </source>
</evidence>
<comment type="pathway">
    <text evidence="3">Amino-acid biosynthesis; L-valine biosynthesis; L-valine from pyruvate: step 4/4.</text>
</comment>
<gene>
    <name evidence="12" type="ORF">AVO45_14815</name>
</gene>
<evidence type="ECO:0000256" key="5">
    <source>
        <dbReference type="ARBA" id="ARBA00009320"/>
    </source>
</evidence>
<dbReference type="InterPro" id="IPR001544">
    <property type="entry name" value="Aminotrans_IV"/>
</dbReference>
<comment type="caution">
    <text evidence="12">The sequence shown here is derived from an EMBL/GenBank/DDBJ whole genome shotgun (WGS) entry which is preliminary data.</text>
</comment>
<dbReference type="InterPro" id="IPR043131">
    <property type="entry name" value="BCAT-like_N"/>
</dbReference>
<evidence type="ECO:0000256" key="3">
    <source>
        <dbReference type="ARBA" id="ARBA00004931"/>
    </source>
</evidence>
<reference evidence="12 13" key="1">
    <citation type="submission" date="2015-12" db="EMBL/GenBank/DDBJ databases">
        <authorList>
            <person name="Shamseldin A."/>
            <person name="Moawad H."/>
            <person name="Abd El-Rahim W.M."/>
            <person name="Sadowsky M.J."/>
        </authorList>
    </citation>
    <scope>NUCLEOTIDE SEQUENCE [LARGE SCALE GENOMIC DNA]</scope>
    <source>
        <strain evidence="12 13">ZGT118</strain>
    </source>
</reference>
<dbReference type="NCBIfam" id="NF005731">
    <property type="entry name" value="PRK07546.1-5"/>
    <property type="match status" value="1"/>
</dbReference>
<evidence type="ECO:0000256" key="8">
    <source>
        <dbReference type="ARBA" id="ARBA00023304"/>
    </source>
</evidence>
<sequence length="215" mass="23551">MESALCPPAEPGFRLIETLGYRPGAGLVRRDRHLARMARSAAALGMPFDRVRAEATPTEAKGDAPLRCRLTLDISGAFELATGPLTDTPPLWRVAIAKTRLISDDPWLRHKTTRRALYDTARANLPRGVDELLFLNERGELCEGTITNVFVETRDGRKVTPPLSSGLLPGILREELLEKGQFAEEPLTLSDLMGARQVFVGNSLRGLIPVELVSG</sequence>
<dbReference type="Proteomes" id="UP000053791">
    <property type="component" value="Unassembled WGS sequence"/>
</dbReference>
<evidence type="ECO:0000256" key="4">
    <source>
        <dbReference type="ARBA" id="ARBA00005072"/>
    </source>
</evidence>
<organism evidence="12 13">
    <name type="scientific">Ruegeria marisrubri</name>
    <dbReference type="NCBI Taxonomy" id="1685379"/>
    <lineage>
        <taxon>Bacteria</taxon>
        <taxon>Pseudomonadati</taxon>
        <taxon>Pseudomonadota</taxon>
        <taxon>Alphaproteobacteria</taxon>
        <taxon>Rhodobacterales</taxon>
        <taxon>Roseobacteraceae</taxon>
        <taxon>Ruegeria</taxon>
    </lineage>
</organism>
<evidence type="ECO:0000256" key="9">
    <source>
        <dbReference type="ARBA" id="ARBA00048212"/>
    </source>
</evidence>
<keyword evidence="8" id="KW-0100">Branched-chain amino acid biosynthesis</keyword>
<dbReference type="PANTHER" id="PTHR42743">
    <property type="entry name" value="AMINO-ACID AMINOTRANSFERASE"/>
    <property type="match status" value="1"/>
</dbReference>
<name>A0A0X3TC36_9RHOB</name>
<evidence type="ECO:0000313" key="13">
    <source>
        <dbReference type="Proteomes" id="UP000053791"/>
    </source>
</evidence>
<dbReference type="AlphaFoldDB" id="A0A0X3TC36"/>
<evidence type="ECO:0000256" key="2">
    <source>
        <dbReference type="ARBA" id="ARBA00004824"/>
    </source>
</evidence>
<evidence type="ECO:0000313" key="12">
    <source>
        <dbReference type="EMBL" id="KUJ73354.1"/>
    </source>
</evidence>
<dbReference type="GO" id="GO:0004084">
    <property type="term" value="F:branched-chain-amino-acid transaminase activity"/>
    <property type="evidence" value="ECO:0007669"/>
    <property type="project" value="UniProtKB-EC"/>
</dbReference>
<dbReference type="InterPro" id="IPR043132">
    <property type="entry name" value="BCAT-like_C"/>
</dbReference>
<dbReference type="EMBL" id="LQBQ01000038">
    <property type="protein sequence ID" value="KUJ73354.1"/>
    <property type="molecule type" value="Genomic_DNA"/>
</dbReference>
<dbReference type="PANTHER" id="PTHR42743:SF11">
    <property type="entry name" value="AMINODEOXYCHORISMATE LYASE"/>
    <property type="match status" value="1"/>
</dbReference>
<dbReference type="InterPro" id="IPR050571">
    <property type="entry name" value="Class-IV_PLP-Dep_Aminotrnsfr"/>
</dbReference>
<comment type="catalytic activity">
    <reaction evidence="9">
        <text>L-valine + 2-oxoglutarate = 3-methyl-2-oxobutanoate + L-glutamate</text>
        <dbReference type="Rhea" id="RHEA:24813"/>
        <dbReference type="ChEBI" id="CHEBI:11851"/>
        <dbReference type="ChEBI" id="CHEBI:16810"/>
        <dbReference type="ChEBI" id="CHEBI:29985"/>
        <dbReference type="ChEBI" id="CHEBI:57762"/>
        <dbReference type="EC" id="2.6.1.42"/>
    </reaction>
</comment>
<dbReference type="OrthoDB" id="9809239at2"/>
<dbReference type="Pfam" id="PF01063">
    <property type="entry name" value="Aminotran_4"/>
    <property type="match status" value="1"/>
</dbReference>
<keyword evidence="12" id="KW-0456">Lyase</keyword>
<dbReference type="GO" id="GO:0009082">
    <property type="term" value="P:branched-chain amino acid biosynthetic process"/>
    <property type="evidence" value="ECO:0007669"/>
    <property type="project" value="UniProtKB-KW"/>
</dbReference>
<comment type="catalytic activity">
    <reaction evidence="10">
        <text>L-isoleucine + 2-oxoglutarate = (S)-3-methyl-2-oxopentanoate + L-glutamate</text>
        <dbReference type="Rhea" id="RHEA:24801"/>
        <dbReference type="ChEBI" id="CHEBI:16810"/>
        <dbReference type="ChEBI" id="CHEBI:29985"/>
        <dbReference type="ChEBI" id="CHEBI:35146"/>
        <dbReference type="ChEBI" id="CHEBI:58045"/>
        <dbReference type="EC" id="2.6.1.42"/>
    </reaction>
</comment>
<keyword evidence="8" id="KW-0028">Amino-acid biosynthesis</keyword>
<comment type="function">
    <text evidence="1">Acts on leucine, isoleucine and valine.</text>
</comment>